<dbReference type="InterPro" id="IPR025792">
    <property type="entry name" value="tRNA_Gua_MeTrfase_euk"/>
</dbReference>
<evidence type="ECO:0000256" key="9">
    <source>
        <dbReference type="ARBA" id="ARBA00045951"/>
    </source>
</evidence>
<feature type="binding site" evidence="11">
    <location>
        <begin position="828"/>
        <end position="829"/>
    </location>
    <ligand>
        <name>S-adenosyl-L-methionine</name>
        <dbReference type="ChEBI" id="CHEBI:59789"/>
    </ligand>
</feature>
<feature type="binding site" evidence="12">
    <location>
        <position position="211"/>
    </location>
    <ligand>
        <name>L-glutamate</name>
        <dbReference type="ChEBI" id="CHEBI:29985"/>
    </ligand>
</feature>
<evidence type="ECO:0000256" key="6">
    <source>
        <dbReference type="ARBA" id="ARBA00022694"/>
    </source>
</evidence>
<dbReference type="InterPro" id="IPR056744">
    <property type="entry name" value="TRM5/TYW2-like_N"/>
</dbReference>
<dbReference type="GO" id="GO:0005886">
    <property type="term" value="C:plasma membrane"/>
    <property type="evidence" value="ECO:0007669"/>
    <property type="project" value="TreeGrafter"/>
</dbReference>
<dbReference type="PANTHER" id="PTHR11686:SF9">
    <property type="entry name" value="RE13973P"/>
    <property type="match status" value="1"/>
</dbReference>
<dbReference type="OrthoDB" id="408788at2759"/>
<dbReference type="GO" id="GO:0005634">
    <property type="term" value="C:nucleus"/>
    <property type="evidence" value="ECO:0007669"/>
    <property type="project" value="UniProtKB-SubCell"/>
</dbReference>
<comment type="subcellular location">
    <subcellularLocation>
        <location evidence="11">Mitochondrion matrix</location>
    </subcellularLocation>
    <subcellularLocation>
        <location evidence="11">Nucleus</location>
    </subcellularLocation>
    <subcellularLocation>
        <location evidence="11">Cytoplasm</location>
    </subcellularLocation>
    <text evidence="11">Predominantly in the mitochondria and in the nucleus.</text>
</comment>
<evidence type="ECO:0000256" key="1">
    <source>
        <dbReference type="ARBA" id="ARBA00009775"/>
    </source>
</evidence>
<gene>
    <name evidence="15" type="ORF">CAUJ_LOCUS14303</name>
</gene>
<evidence type="ECO:0000256" key="2">
    <source>
        <dbReference type="ARBA" id="ARBA00022490"/>
    </source>
</evidence>
<evidence type="ECO:0000256" key="4">
    <source>
        <dbReference type="ARBA" id="ARBA00022679"/>
    </source>
</evidence>
<comment type="similarity">
    <text evidence="1">Belongs to the class I-like SAM-binding methyltransferase superfamily. TRM5/TYW2 family.</text>
</comment>
<evidence type="ECO:0000259" key="14">
    <source>
        <dbReference type="PROSITE" id="PS51684"/>
    </source>
</evidence>
<organism evidence="15 16">
    <name type="scientific">Caenorhabditis auriculariae</name>
    <dbReference type="NCBI Taxonomy" id="2777116"/>
    <lineage>
        <taxon>Eukaryota</taxon>
        <taxon>Metazoa</taxon>
        <taxon>Ecdysozoa</taxon>
        <taxon>Nematoda</taxon>
        <taxon>Chromadorea</taxon>
        <taxon>Rhabditida</taxon>
        <taxon>Rhabditina</taxon>
        <taxon>Rhabditomorpha</taxon>
        <taxon>Rhabditoidea</taxon>
        <taxon>Rhabditidae</taxon>
        <taxon>Peloderinae</taxon>
        <taxon>Caenorhabditis</taxon>
    </lineage>
</organism>
<reference evidence="15" key="1">
    <citation type="submission" date="2020-10" db="EMBL/GenBank/DDBJ databases">
        <authorList>
            <person name="Kikuchi T."/>
        </authorList>
    </citation>
    <scope>NUCLEOTIDE SEQUENCE</scope>
    <source>
        <strain evidence="15">NKZ352</strain>
    </source>
</reference>
<evidence type="ECO:0000256" key="5">
    <source>
        <dbReference type="ARBA" id="ARBA00022691"/>
    </source>
</evidence>
<dbReference type="InterPro" id="IPR043137">
    <property type="entry name" value="GGT_ssub_C"/>
</dbReference>
<keyword evidence="8 11" id="KW-0539">Nucleus</keyword>
<keyword evidence="4 11" id="KW-0808">Transferase</keyword>
<dbReference type="Proteomes" id="UP000835052">
    <property type="component" value="Unassembled WGS sequence"/>
</dbReference>
<dbReference type="InterPro" id="IPR029055">
    <property type="entry name" value="Ntn_hydrolases_N"/>
</dbReference>
<dbReference type="InterPro" id="IPR000101">
    <property type="entry name" value="GGT_peptidase"/>
</dbReference>
<dbReference type="FunFam" id="3.30.300.110:FF:000001">
    <property type="entry name" value="tRNA (guanine(37)-N1)-methyltransferase"/>
    <property type="match status" value="1"/>
</dbReference>
<comment type="catalytic activity">
    <reaction evidence="10 11">
        <text>guanosine(37) in tRNA + S-adenosyl-L-methionine = N(1)-methylguanosine(37) in tRNA + S-adenosyl-L-homocysteine + H(+)</text>
        <dbReference type="Rhea" id="RHEA:36899"/>
        <dbReference type="Rhea" id="RHEA-COMP:10145"/>
        <dbReference type="Rhea" id="RHEA-COMP:10147"/>
        <dbReference type="ChEBI" id="CHEBI:15378"/>
        <dbReference type="ChEBI" id="CHEBI:57856"/>
        <dbReference type="ChEBI" id="CHEBI:59789"/>
        <dbReference type="ChEBI" id="CHEBI:73542"/>
        <dbReference type="ChEBI" id="CHEBI:74269"/>
        <dbReference type="EC" id="2.1.1.228"/>
    </reaction>
</comment>
<dbReference type="Pfam" id="PF25133">
    <property type="entry name" value="TYW2_N_2"/>
    <property type="match status" value="1"/>
</dbReference>
<dbReference type="Pfam" id="PF01019">
    <property type="entry name" value="G_glu_transpept"/>
    <property type="match status" value="1"/>
</dbReference>
<comment type="caution">
    <text evidence="15">The sequence shown here is derived from an EMBL/GenBank/DDBJ whole genome shotgun (WGS) entry which is preliminary data.</text>
</comment>
<evidence type="ECO:0000313" key="15">
    <source>
        <dbReference type="EMBL" id="CAD6198397.1"/>
    </source>
</evidence>
<feature type="transmembrane region" description="Helical" evidence="13">
    <location>
        <begin position="60"/>
        <end position="84"/>
    </location>
</feature>
<keyword evidence="2 11" id="KW-0963">Cytoplasm</keyword>
<feature type="binding site" evidence="11">
    <location>
        <begin position="857"/>
        <end position="858"/>
    </location>
    <ligand>
        <name>S-adenosyl-L-methionine</name>
        <dbReference type="ChEBI" id="CHEBI:59789"/>
    </ligand>
</feature>
<keyword evidence="13" id="KW-1133">Transmembrane helix</keyword>
<dbReference type="HAMAP" id="MF_03152">
    <property type="entry name" value="TRM5"/>
    <property type="match status" value="1"/>
</dbReference>
<protein>
    <recommendedName>
        <fullName evidence="11">tRNA (guanine(37)-N1)-methyltransferase</fullName>
        <ecNumber evidence="11">2.1.1.228</ecNumber>
    </recommendedName>
    <alternativeName>
        <fullName evidence="11">M1G-methyltransferase</fullName>
    </alternativeName>
    <alternativeName>
        <fullName evidence="11">tRNA [GM37] methyltransferase</fullName>
    </alternativeName>
    <alternativeName>
        <fullName evidence="11">tRNA methyltransferase 5 homolog</fullName>
    </alternativeName>
</protein>
<dbReference type="GO" id="GO:0036374">
    <property type="term" value="F:glutathione hydrolase activity"/>
    <property type="evidence" value="ECO:0007669"/>
    <property type="project" value="InterPro"/>
</dbReference>
<evidence type="ECO:0000256" key="7">
    <source>
        <dbReference type="ARBA" id="ARBA00023128"/>
    </source>
</evidence>
<keyword evidence="13" id="KW-0812">Transmembrane</keyword>
<accession>A0A8S1HQH6</accession>
<comment type="function">
    <text evidence="11">Specifically methylates the N1 position of guanosine-37 in various cytoplasmic and mitochondrial tRNAs. Methylation is not dependent on the nature of the nucleoside 5' of the target nucleoside. This is the first step in the biosynthesis of wybutosine (yW), a modified base adjacent to the anticodon of tRNAs and required for accurate decoding.</text>
</comment>
<dbReference type="GO" id="GO:0052906">
    <property type="term" value="F:tRNA (guanine(37)-N1)-methyltransferase activity"/>
    <property type="evidence" value="ECO:0007669"/>
    <property type="project" value="UniProtKB-UniRule"/>
</dbReference>
<dbReference type="InterPro" id="IPR056743">
    <property type="entry name" value="TRM5-TYW2-like_MTfase"/>
</dbReference>
<feature type="domain" description="SAM-dependent methyltransferase TRM5/TYW2-type" evidence="14">
    <location>
        <begin position="699"/>
        <end position="985"/>
    </location>
</feature>
<dbReference type="Gene3D" id="3.60.20.40">
    <property type="match status" value="1"/>
</dbReference>
<sequence length="1010" mass="115358">MFYDESYSHYSCPSFQYCHALPPRYCSSTWKSMEAGFPPPFTRDPPERRPKPPRRPSRELPWLIIMIQFIIIVALIVSISMYMVSRPVETSNFSTTVTFDSVQIRNLPTPPNFRKIVKVPPATRPVEIDEEEEEENESSLESGGFKAAVFSESAICSEIGRSILVRGGNAVDAAIGTMVCMTAVHPHKASLGGGMIMLVNDKQKFSVITARETAPAAASQAYFSRKRVDAEQGAKASCVPGNLNGLFRAYEKYSSKRISWKQLFVLTIHLCTRGFEVDEALDDALQTYPHSMINDEQFRRTFFNSKTNKTFTKGDILTCPELAATLSDLSEYEDPVDYFYRGDISERLVQELQSRDYESDISEAICSSIDRKSSICGPGPPSIFMLLANSIAAARNSTEEEALDIDNIAWENIRMIADPVFFPLARSFTRSLTEQQSIEQTKLIGVSEKKEKAEQLEKKRNEEGSTTVLVVDENGMNVVLTFSLGDQFGNKLYSQLGFFMNNQMRSFSSFENTPNSLQPGKVPATSMSPIIFLKNKKVEALFARYFNQFRFLYKRNMDATSSILVPPEDVRGMTKLVKEKFNVSVKFPVLEVDSKDIDVISRRVRLEEFLIGQRLKPLKNFVDGTTQNRKYIVFNPDKVDKDDEVLKTKISHLIIDQIGEEKIEKLRWNELEKLIGFDNWDLKTLIKSVLPDNLEYSSFTQSGHIIHCNFSDQLLPFRFIIAEILLNKVNNCRTVVQKSSIITNVYRNLELELLAGEEDYVTELREEGLRYKLDFSKVYWNSRLSHEHARVIKKFDKNSLVYDACCGIGPFVLPAWLKRKPRRIVANDLNPESVRWLKENVKINKVPSTALEVHKEDASKFISGVVADDFLKEISKNETETSFPSGVHVIMNLPAFAINFLPAFRGILRDRLDRVPEERRCSWTVYCYLFAKSHIDVEEDWYEKEARRMVEEKLDWPDPLISHMHNVRTVSSRKEMFCAEVSISYAYLTAEPKPLEPSESEEPSAKKAKN</sequence>
<name>A0A8S1HQH6_9PELO</name>
<feature type="binding site" evidence="11">
    <location>
        <position position="892"/>
    </location>
    <ligand>
        <name>S-adenosyl-L-methionine</name>
        <dbReference type="ChEBI" id="CHEBI:59789"/>
    </ligand>
</feature>
<proteinExistence type="inferred from homology"/>
<evidence type="ECO:0000256" key="13">
    <source>
        <dbReference type="SAM" id="Phobius"/>
    </source>
</evidence>
<keyword evidence="13" id="KW-0472">Membrane</keyword>
<dbReference type="SUPFAM" id="SSF56235">
    <property type="entry name" value="N-terminal nucleophile aminohydrolases (Ntn hydrolases)"/>
    <property type="match status" value="1"/>
</dbReference>
<evidence type="ECO:0000256" key="8">
    <source>
        <dbReference type="ARBA" id="ARBA00023242"/>
    </source>
</evidence>
<keyword evidence="6 11" id="KW-0819">tRNA processing</keyword>
<dbReference type="SUPFAM" id="SSF53335">
    <property type="entry name" value="S-adenosyl-L-methionine-dependent methyltransferases"/>
    <property type="match status" value="1"/>
</dbReference>
<dbReference type="InterPro" id="IPR029063">
    <property type="entry name" value="SAM-dependent_MTases_sf"/>
</dbReference>
<dbReference type="EC" id="2.1.1.228" evidence="11"/>
<keyword evidence="3 11" id="KW-0489">Methyltransferase</keyword>
<dbReference type="Pfam" id="PF02475">
    <property type="entry name" value="TRM5-TYW2_MTfase"/>
    <property type="match status" value="1"/>
</dbReference>
<dbReference type="InterPro" id="IPR030382">
    <property type="entry name" value="MeTrfase_TRM5/TYW2"/>
</dbReference>
<evidence type="ECO:0000256" key="11">
    <source>
        <dbReference type="HAMAP-Rule" id="MF_03152"/>
    </source>
</evidence>
<comment type="similarity">
    <text evidence="11">Belongs to the TRM5 / TYW2 family.</text>
</comment>
<dbReference type="EMBL" id="CAJGYM010000124">
    <property type="protein sequence ID" value="CAD6198397.1"/>
    <property type="molecule type" value="Genomic_DNA"/>
</dbReference>
<keyword evidence="16" id="KW-1185">Reference proteome</keyword>
<feature type="binding site" evidence="11">
    <location>
        <position position="788"/>
    </location>
    <ligand>
        <name>S-adenosyl-L-methionine</name>
        <dbReference type="ChEBI" id="CHEBI:59789"/>
    </ligand>
</feature>
<dbReference type="PANTHER" id="PTHR11686">
    <property type="entry name" value="GAMMA GLUTAMYL TRANSPEPTIDASE"/>
    <property type="match status" value="1"/>
</dbReference>
<evidence type="ECO:0000256" key="10">
    <source>
        <dbReference type="ARBA" id="ARBA00047783"/>
    </source>
</evidence>
<feature type="binding site" evidence="12">
    <location>
        <begin position="525"/>
        <end position="526"/>
    </location>
    <ligand>
        <name>L-glutamate</name>
        <dbReference type="ChEBI" id="CHEBI:29985"/>
    </ligand>
</feature>
<evidence type="ECO:0000256" key="12">
    <source>
        <dbReference type="PIRSR" id="PIRSR600101-2"/>
    </source>
</evidence>
<comment type="function">
    <text evidence="9">Involved in mitochondrial tRNA methylation. Specifically methylates the N1 position of guanosine-37 in various tRNAs. Methylation is not dependent on the nature of the nucleoside 5' of the target nucleoside. This is the first step in the biosynthesis of wybutosine (yW), a modified base adjacent to the anticodon of tRNAs and required for accurate decoding.</text>
</comment>
<dbReference type="Gene3D" id="3.30.300.110">
    <property type="entry name" value="Met-10+ protein-like domains"/>
    <property type="match status" value="1"/>
</dbReference>
<dbReference type="AlphaFoldDB" id="A0A8S1HQH6"/>
<dbReference type="GO" id="GO:0006751">
    <property type="term" value="P:glutathione catabolic process"/>
    <property type="evidence" value="ECO:0007669"/>
    <property type="project" value="InterPro"/>
</dbReference>
<evidence type="ECO:0000256" key="3">
    <source>
        <dbReference type="ARBA" id="ARBA00022603"/>
    </source>
</evidence>
<dbReference type="GO" id="GO:0070901">
    <property type="term" value="P:mitochondrial tRNA methylation"/>
    <property type="evidence" value="ECO:0007669"/>
    <property type="project" value="UniProtKB-ARBA"/>
</dbReference>
<dbReference type="PRINTS" id="PR01210">
    <property type="entry name" value="GGTRANSPTASE"/>
</dbReference>
<evidence type="ECO:0000313" key="16">
    <source>
        <dbReference type="Proteomes" id="UP000835052"/>
    </source>
</evidence>
<keyword evidence="5 11" id="KW-0949">S-adenosyl-L-methionine</keyword>
<dbReference type="Gene3D" id="3.40.50.150">
    <property type="entry name" value="Vaccinia Virus protein VP39"/>
    <property type="match status" value="1"/>
</dbReference>
<keyword evidence="7 11" id="KW-0496">Mitochondrion</keyword>
<dbReference type="PROSITE" id="PS51684">
    <property type="entry name" value="SAM_MT_TRM5_TYW2"/>
    <property type="match status" value="1"/>
</dbReference>
<dbReference type="GO" id="GO:0005759">
    <property type="term" value="C:mitochondrial matrix"/>
    <property type="evidence" value="ECO:0007669"/>
    <property type="project" value="UniProtKB-SubCell"/>
</dbReference>
<comment type="subunit">
    <text evidence="11">Monomer.</text>
</comment>